<evidence type="ECO:0000256" key="3">
    <source>
        <dbReference type="ARBA" id="ARBA00022516"/>
    </source>
</evidence>
<dbReference type="PANTHER" id="PTHR15451">
    <property type="entry name" value="ERGOSTEROL BIOSYNTHETIC PROTEIN 28-RELATED"/>
    <property type="match status" value="1"/>
</dbReference>
<keyword evidence="7 13" id="KW-1133">Transmembrane helix</keyword>
<feature type="transmembrane region" description="Helical" evidence="13">
    <location>
        <begin position="107"/>
        <end position="125"/>
    </location>
</feature>
<evidence type="ECO:0000256" key="4">
    <source>
        <dbReference type="ARBA" id="ARBA00022692"/>
    </source>
</evidence>
<dbReference type="Pfam" id="PF03694">
    <property type="entry name" value="Erg28"/>
    <property type="match status" value="1"/>
</dbReference>
<keyword evidence="11" id="KW-1207">Sterol metabolism</keyword>
<evidence type="ECO:0000256" key="6">
    <source>
        <dbReference type="ARBA" id="ARBA00022955"/>
    </source>
</evidence>
<evidence type="ECO:0000256" key="1">
    <source>
        <dbReference type="ARBA" id="ARBA00004477"/>
    </source>
</evidence>
<dbReference type="AlphaFoldDB" id="A0AAD5SJC6"/>
<comment type="subcellular location">
    <subcellularLocation>
        <location evidence="1">Endoplasmic reticulum membrane</location>
        <topology evidence="1">Multi-pass membrane protein</topology>
    </subcellularLocation>
</comment>
<keyword evidence="9" id="KW-0443">Lipid metabolism</keyword>
<feature type="transmembrane region" description="Helical" evidence="13">
    <location>
        <begin position="50"/>
        <end position="71"/>
    </location>
</feature>
<protein>
    <submittedName>
        <fullName evidence="14">Ergosterol biosynthesis protein</fullName>
    </submittedName>
</protein>
<gene>
    <name evidence="14" type="primary">ERG28</name>
    <name evidence="14" type="ORF">HK097_007637</name>
</gene>
<accession>A0AAD5SJC6</accession>
<dbReference type="InterPro" id="IPR005352">
    <property type="entry name" value="Erg28"/>
</dbReference>
<evidence type="ECO:0000256" key="7">
    <source>
        <dbReference type="ARBA" id="ARBA00022989"/>
    </source>
</evidence>
<keyword evidence="3" id="KW-0444">Lipid biosynthesis</keyword>
<keyword evidence="6" id="KW-0752">Steroid biosynthesis</keyword>
<keyword evidence="12" id="KW-0753">Steroid metabolism</keyword>
<keyword evidence="8" id="KW-0756">Sterol biosynthesis</keyword>
<comment type="caution">
    <text evidence="14">The sequence shown here is derived from an EMBL/GenBank/DDBJ whole genome shotgun (WGS) entry which is preliminary data.</text>
</comment>
<dbReference type="EMBL" id="JADGJD010000403">
    <property type="protein sequence ID" value="KAJ3051378.1"/>
    <property type="molecule type" value="Genomic_DNA"/>
</dbReference>
<evidence type="ECO:0000256" key="11">
    <source>
        <dbReference type="ARBA" id="ARBA00023166"/>
    </source>
</evidence>
<keyword evidence="10 13" id="KW-0472">Membrane</keyword>
<feature type="transmembrane region" description="Helical" evidence="13">
    <location>
        <begin position="77"/>
        <end position="100"/>
    </location>
</feature>
<evidence type="ECO:0000256" key="9">
    <source>
        <dbReference type="ARBA" id="ARBA00023098"/>
    </source>
</evidence>
<evidence type="ECO:0000256" key="12">
    <source>
        <dbReference type="ARBA" id="ARBA00023221"/>
    </source>
</evidence>
<keyword evidence="4 13" id="KW-0812">Transmembrane</keyword>
<organism evidence="14 15">
    <name type="scientific">Rhizophlyctis rosea</name>
    <dbReference type="NCBI Taxonomy" id="64517"/>
    <lineage>
        <taxon>Eukaryota</taxon>
        <taxon>Fungi</taxon>
        <taxon>Fungi incertae sedis</taxon>
        <taxon>Chytridiomycota</taxon>
        <taxon>Chytridiomycota incertae sedis</taxon>
        <taxon>Chytridiomycetes</taxon>
        <taxon>Rhizophlyctidales</taxon>
        <taxon>Rhizophlyctidaceae</taxon>
        <taxon>Rhizophlyctis</taxon>
    </lineage>
</organism>
<sequence>MSAYLPDGALPKYMLLVGVLAVYNAVQCFVPSMRLTHRIYAKQPAQASPLFARMMGTWTLTSALIRIYAAYNMNNPVAYYLCMWSYVLALGSFGSEVFIFKTAPISSPGVFPVFILAPVSLFWMYTSQSQYLK</sequence>
<evidence type="ECO:0000256" key="8">
    <source>
        <dbReference type="ARBA" id="ARBA00023011"/>
    </source>
</evidence>
<name>A0AAD5SJC6_9FUNG</name>
<keyword evidence="5" id="KW-0256">Endoplasmic reticulum</keyword>
<evidence type="ECO:0000256" key="2">
    <source>
        <dbReference type="ARBA" id="ARBA00005377"/>
    </source>
</evidence>
<keyword evidence="15" id="KW-1185">Reference proteome</keyword>
<dbReference type="GO" id="GO:0030674">
    <property type="term" value="F:protein-macromolecule adaptor activity"/>
    <property type="evidence" value="ECO:0007669"/>
    <property type="project" value="TreeGrafter"/>
</dbReference>
<reference evidence="14" key="1">
    <citation type="submission" date="2020-05" db="EMBL/GenBank/DDBJ databases">
        <title>Phylogenomic resolution of chytrid fungi.</title>
        <authorList>
            <person name="Stajich J.E."/>
            <person name="Amses K."/>
            <person name="Simmons R."/>
            <person name="Seto K."/>
            <person name="Myers J."/>
            <person name="Bonds A."/>
            <person name="Quandt C.A."/>
            <person name="Barry K."/>
            <person name="Liu P."/>
            <person name="Grigoriev I."/>
            <person name="Longcore J.E."/>
            <person name="James T.Y."/>
        </authorList>
    </citation>
    <scope>NUCLEOTIDE SEQUENCE</scope>
    <source>
        <strain evidence="14">JEL0318</strain>
    </source>
</reference>
<dbReference type="PANTHER" id="PTHR15451:SF19">
    <property type="entry name" value="ERGOSTEROL BIOSYNTHETIC PROTEIN 28 HOMOLOG"/>
    <property type="match status" value="1"/>
</dbReference>
<feature type="transmembrane region" description="Helical" evidence="13">
    <location>
        <begin position="12"/>
        <end position="30"/>
    </location>
</feature>
<evidence type="ECO:0000313" key="14">
    <source>
        <dbReference type="EMBL" id="KAJ3051378.1"/>
    </source>
</evidence>
<dbReference type="GO" id="GO:0005789">
    <property type="term" value="C:endoplasmic reticulum membrane"/>
    <property type="evidence" value="ECO:0007669"/>
    <property type="project" value="UniProtKB-SubCell"/>
</dbReference>
<evidence type="ECO:0000256" key="13">
    <source>
        <dbReference type="SAM" id="Phobius"/>
    </source>
</evidence>
<dbReference type="GO" id="GO:0016126">
    <property type="term" value="P:sterol biosynthetic process"/>
    <property type="evidence" value="ECO:0007669"/>
    <property type="project" value="UniProtKB-KW"/>
</dbReference>
<evidence type="ECO:0000256" key="10">
    <source>
        <dbReference type="ARBA" id="ARBA00023136"/>
    </source>
</evidence>
<comment type="similarity">
    <text evidence="2">Belongs to the ERG28 family.</text>
</comment>
<proteinExistence type="inferred from homology"/>
<dbReference type="Proteomes" id="UP001212841">
    <property type="component" value="Unassembled WGS sequence"/>
</dbReference>
<evidence type="ECO:0000313" key="15">
    <source>
        <dbReference type="Proteomes" id="UP001212841"/>
    </source>
</evidence>
<evidence type="ECO:0000256" key="5">
    <source>
        <dbReference type="ARBA" id="ARBA00022824"/>
    </source>
</evidence>